<sequence>MERIKFYSEHDGTCGMNLTKIIKLINDFDDDFVESNINVILEYYNIIKFYDVENFKGVLKTETEGKVDVVIKALKSIIGKFIDCYKEDNFLILYENADTFYKEDFWSLVESYGVYKFINEDDFEQCLSNSEIYYPVLLQFRKTVNKFHENLRTYILQDKKGAEILLRSYIYKGDAKRQTTYLPPSLTEEDKEKILLNYIESDDPHVNYLEMIINFPSKSDLKIGDRIKVKARRRYKKEGEKIFEDNNGIKMEMGVAIKYPKDQEEAVEYSMNGTLVECSVSRNWIENNLDFNTLWNNFIYIFDFFDWQMRLKLVSKIKEIGVFEKIIGNNFKHLYKTSSAFKRKDMMSTLQMKSYVEILNSYQIRLEEMIEWFFNQYLSKEFGINNFIVRMPTTVSSDFEKCRAILPEIDSILKQYKLYLEDGEIDQELLQVSSSHMFFKDCASYNNKKYVYPVEGSTFNIASNLLFSDQSMIFYLPKFDEKYNSFYHLVREQKVKLSDFQQYQIESITWLITNQYLCEDEEGYLKFVNHTKISVFADLYYNEASSYWNLSSKERAEIEALIKEGVLTIDNKLFTKNEQDYLDYHLNKATFSNSLDLRNRYLHGTQTNDDELHSLNYLIFLKLIVIIIIKINDDLCIGQFSK</sequence>
<accession>A0A9X6VMA1</accession>
<comment type="caution">
    <text evidence="1">The sequence shown here is derived from an EMBL/GenBank/DDBJ whole genome shotgun (WGS) entry which is preliminary data.</text>
</comment>
<reference evidence="1 2" key="1">
    <citation type="submission" date="2017-09" db="EMBL/GenBank/DDBJ databases">
        <title>Large-scale bioinformatics analysis of Bacillus genomes uncovers conserved roles of natural products in bacterial physiology.</title>
        <authorList>
            <consortium name="Agbiome Team Llc"/>
            <person name="Bleich R.M."/>
            <person name="Kirk G.J."/>
            <person name="Santa Maria K.C."/>
            <person name="Allen S.E."/>
            <person name="Farag S."/>
            <person name="Shank E.A."/>
            <person name="Bowers A."/>
        </authorList>
    </citation>
    <scope>NUCLEOTIDE SEQUENCE [LARGE SCALE GENOMIC DNA]</scope>
    <source>
        <strain evidence="1 2">AFS024404</strain>
    </source>
</reference>
<dbReference type="EMBL" id="NTRC01000007">
    <property type="protein sequence ID" value="PFD22659.1"/>
    <property type="molecule type" value="Genomic_DNA"/>
</dbReference>
<dbReference type="Proteomes" id="UP000219743">
    <property type="component" value="Unassembled WGS sequence"/>
</dbReference>
<dbReference type="AlphaFoldDB" id="A0A9X6VMA1"/>
<evidence type="ECO:0000313" key="2">
    <source>
        <dbReference type="Proteomes" id="UP000219743"/>
    </source>
</evidence>
<evidence type="ECO:0000313" key="1">
    <source>
        <dbReference type="EMBL" id="PFD22659.1"/>
    </source>
</evidence>
<protein>
    <submittedName>
        <fullName evidence="1">Uncharacterized protein</fullName>
    </submittedName>
</protein>
<organism evidence="1 2">
    <name type="scientific">Bacillus cereus</name>
    <dbReference type="NCBI Taxonomy" id="1396"/>
    <lineage>
        <taxon>Bacteria</taxon>
        <taxon>Bacillati</taxon>
        <taxon>Bacillota</taxon>
        <taxon>Bacilli</taxon>
        <taxon>Bacillales</taxon>
        <taxon>Bacillaceae</taxon>
        <taxon>Bacillus</taxon>
        <taxon>Bacillus cereus group</taxon>
    </lineage>
</organism>
<proteinExistence type="predicted"/>
<gene>
    <name evidence="1" type="ORF">CN263_09095</name>
</gene>
<name>A0A9X6VMA1_BACCE</name>
<dbReference type="RefSeq" id="WP_098273047.1">
    <property type="nucleotide sequence ID" value="NZ_NTRC01000007.1"/>
</dbReference>